<evidence type="ECO:0000256" key="14">
    <source>
        <dbReference type="ARBA" id="ARBA00023239"/>
    </source>
</evidence>
<evidence type="ECO:0000256" key="13">
    <source>
        <dbReference type="ARBA" id="ARBA00023150"/>
    </source>
</evidence>
<evidence type="ECO:0000256" key="5">
    <source>
        <dbReference type="ARBA" id="ARBA00009862"/>
    </source>
</evidence>
<dbReference type="Pfam" id="PF04055">
    <property type="entry name" value="Radical_SAM"/>
    <property type="match status" value="1"/>
</dbReference>
<dbReference type="InterPro" id="IPR013483">
    <property type="entry name" value="MoaA"/>
</dbReference>
<dbReference type="NCBIfam" id="TIGR02666">
    <property type="entry name" value="moaA"/>
    <property type="match status" value="1"/>
</dbReference>
<dbReference type="PANTHER" id="PTHR22960">
    <property type="entry name" value="MOLYBDOPTERIN COFACTOR SYNTHESIS PROTEIN A"/>
    <property type="match status" value="1"/>
</dbReference>
<protein>
    <recommendedName>
        <fullName evidence="16">Radical SAM core domain-containing protein</fullName>
    </recommendedName>
</protein>
<sequence length="539" mass="60289">MNKLVLTKLIPNLKTLITRGSYCRLLSTSTSSSSSPHDTDKTKILKDTFGRKHDYLRISLSERCNLRCLYCMPEEGVQLTPNDKLLSTDEVIRLATLFVKCFGIQKIRLTGGEPLIRSDIVEIMTRLNKLKTIGLKKIGMTTNGIVFARHCESLRKSGLDSVNISLDTLRSDRFEHITRRRGLVQVLKSIELALNSGFDTVKLNCVPMKSVNDDEIEDFVQLTKNTNLEVRFIEYMPFDGNRWNLDKMVTFRELLKRIQSRFPGLYQLKPSSLNETARCYKVDGFMGTIGFISSMTNPFCGTCNRIRLTADGNLKEEVSLKDAIRNGNTDDQLKQIMVDAIQKKKKQHAGAVNIAKNVNRPMILIGGQFVSWILQSIETNQLTHIDQKSGKASMVNIECKQATKREAVARGTIHLGNDILKAIESNSVTKGDVLTVAKLAAVMATKQTGHLIPLCHTIQLDQVDICFEINNEKGEIIIESNVIATHKTGVEMEALIAVSIAALTIYDMCKSMHKEITIGNIKLVKKLGGKTNFALNDKP</sequence>
<organism evidence="17 18">
    <name type="scientific">Blomia tropicalis</name>
    <name type="common">Mite</name>
    <dbReference type="NCBI Taxonomy" id="40697"/>
    <lineage>
        <taxon>Eukaryota</taxon>
        <taxon>Metazoa</taxon>
        <taxon>Ecdysozoa</taxon>
        <taxon>Arthropoda</taxon>
        <taxon>Chelicerata</taxon>
        <taxon>Arachnida</taxon>
        <taxon>Acari</taxon>
        <taxon>Acariformes</taxon>
        <taxon>Sarcoptiformes</taxon>
        <taxon>Astigmata</taxon>
        <taxon>Glycyphagoidea</taxon>
        <taxon>Echimyopodidae</taxon>
        <taxon>Blomia</taxon>
    </lineage>
</organism>
<keyword evidence="12" id="KW-0342">GTP-binding</keyword>
<accession>A0A9Q0RLD5</accession>
<keyword evidence="14" id="KW-0456">Lyase</keyword>
<dbReference type="InterPro" id="IPR007197">
    <property type="entry name" value="rSAM"/>
</dbReference>
<dbReference type="Proteomes" id="UP001142055">
    <property type="component" value="Chromosome 3"/>
</dbReference>
<name>A0A9Q0RLD5_BLOTA</name>
<dbReference type="CDD" id="cd01335">
    <property type="entry name" value="Radical_SAM"/>
    <property type="match status" value="1"/>
</dbReference>
<dbReference type="NCBIfam" id="NF006870">
    <property type="entry name" value="PRK09364.1"/>
    <property type="match status" value="1"/>
</dbReference>
<dbReference type="CDD" id="cd21117">
    <property type="entry name" value="Twitch_MoaA"/>
    <property type="match status" value="1"/>
</dbReference>
<comment type="caution">
    <text evidence="17">The sequence shown here is derived from an EMBL/GenBank/DDBJ whole genome shotgun (WGS) entry which is preliminary data.</text>
</comment>
<dbReference type="InterPro" id="IPR002820">
    <property type="entry name" value="Mopterin_CF_biosynth-C_dom"/>
</dbReference>
<dbReference type="AlphaFoldDB" id="A0A9Q0RLD5"/>
<comment type="similarity">
    <text evidence="4">In the C-terminal section; belongs to the MoaC family.</text>
</comment>
<dbReference type="PANTHER" id="PTHR22960:SF0">
    <property type="entry name" value="MOLYBDENUM COFACTOR BIOSYNTHESIS PROTEIN 1"/>
    <property type="match status" value="1"/>
</dbReference>
<reference evidence="17" key="1">
    <citation type="submission" date="2022-12" db="EMBL/GenBank/DDBJ databases">
        <title>Genome assemblies of Blomia tropicalis.</title>
        <authorList>
            <person name="Cui Y."/>
        </authorList>
    </citation>
    <scope>NUCLEOTIDE SEQUENCE</scope>
    <source>
        <tissue evidence="17">Adult mites</tissue>
    </source>
</reference>
<dbReference type="GO" id="GO:0061799">
    <property type="term" value="F:cyclic pyranopterin monophosphate synthase activity"/>
    <property type="evidence" value="ECO:0007669"/>
    <property type="project" value="UniProtKB-EC"/>
</dbReference>
<dbReference type="GO" id="GO:0061798">
    <property type="term" value="F:GTP 3',8'-cyclase activity"/>
    <property type="evidence" value="ECO:0007669"/>
    <property type="project" value="UniProtKB-EC"/>
</dbReference>
<dbReference type="SFLD" id="SFLDG01067">
    <property type="entry name" value="SPASM/twitch_domain_containing"/>
    <property type="match status" value="1"/>
</dbReference>
<dbReference type="InterPro" id="IPR006638">
    <property type="entry name" value="Elp3/MiaA/NifB-like_rSAM"/>
</dbReference>
<comment type="catalytic activity">
    <reaction evidence="15">
        <text>GTP + AH2 + S-adenosyl-L-methionine = (8S)-3',8-cyclo-7,8-dihydroguanosine 5'-triphosphate + 5'-deoxyadenosine + L-methionine + A + H(+)</text>
        <dbReference type="Rhea" id="RHEA:49576"/>
        <dbReference type="ChEBI" id="CHEBI:13193"/>
        <dbReference type="ChEBI" id="CHEBI:15378"/>
        <dbReference type="ChEBI" id="CHEBI:17319"/>
        <dbReference type="ChEBI" id="CHEBI:17499"/>
        <dbReference type="ChEBI" id="CHEBI:37565"/>
        <dbReference type="ChEBI" id="CHEBI:57844"/>
        <dbReference type="ChEBI" id="CHEBI:59789"/>
        <dbReference type="ChEBI" id="CHEBI:131766"/>
        <dbReference type="EC" id="4.1.99.22"/>
    </reaction>
</comment>
<feature type="domain" description="Radical SAM core" evidence="16">
    <location>
        <begin position="48"/>
        <end position="265"/>
    </location>
</feature>
<keyword evidence="11" id="KW-0411">Iron-sulfur</keyword>
<dbReference type="InterPro" id="IPR000385">
    <property type="entry name" value="MoaA_NifB_PqqE_Fe-S-bd_CS"/>
</dbReference>
<dbReference type="HAMAP" id="MF_01225_B">
    <property type="entry name" value="MoaA_B"/>
    <property type="match status" value="1"/>
</dbReference>
<evidence type="ECO:0000256" key="12">
    <source>
        <dbReference type="ARBA" id="ARBA00023134"/>
    </source>
</evidence>
<dbReference type="PROSITE" id="PS01305">
    <property type="entry name" value="MOAA_NIFB_PQQE"/>
    <property type="match status" value="1"/>
</dbReference>
<evidence type="ECO:0000256" key="4">
    <source>
        <dbReference type="ARBA" id="ARBA00008484"/>
    </source>
</evidence>
<evidence type="ECO:0000259" key="16">
    <source>
        <dbReference type="PROSITE" id="PS51918"/>
    </source>
</evidence>
<dbReference type="InterPro" id="IPR023045">
    <property type="entry name" value="MoaC"/>
</dbReference>
<comment type="cofactor">
    <cofactor evidence="2">
        <name>[4Fe-4S] cluster</name>
        <dbReference type="ChEBI" id="CHEBI:49883"/>
    </cofactor>
</comment>
<dbReference type="InterPro" id="IPR050105">
    <property type="entry name" value="MoCo_biosynth_MoaA/MoaC"/>
</dbReference>
<dbReference type="PROSITE" id="PS51918">
    <property type="entry name" value="RADICAL_SAM"/>
    <property type="match status" value="1"/>
</dbReference>
<evidence type="ECO:0000313" key="18">
    <source>
        <dbReference type="Proteomes" id="UP001142055"/>
    </source>
</evidence>
<dbReference type="SUPFAM" id="SSF102114">
    <property type="entry name" value="Radical SAM enzymes"/>
    <property type="match status" value="1"/>
</dbReference>
<dbReference type="InterPro" id="IPR036522">
    <property type="entry name" value="MoaC_sf"/>
</dbReference>
<evidence type="ECO:0000256" key="9">
    <source>
        <dbReference type="ARBA" id="ARBA00022741"/>
    </source>
</evidence>
<gene>
    <name evidence="17" type="ORF">RDWZM_009758</name>
</gene>
<comment type="similarity">
    <text evidence="5">In the N-terminal section; belongs to the radical SAM superfamily. MoaA family.</text>
</comment>
<dbReference type="InterPro" id="IPR047594">
    <property type="entry name" value="MoaC_bact/euk"/>
</dbReference>
<dbReference type="Gene3D" id="3.30.70.640">
    <property type="entry name" value="Molybdopterin cofactor biosynthesis C (MoaC) domain"/>
    <property type="match status" value="1"/>
</dbReference>
<dbReference type="NCBIfam" id="TIGR00581">
    <property type="entry name" value="moaC"/>
    <property type="match status" value="1"/>
</dbReference>
<dbReference type="InterPro" id="IPR013785">
    <property type="entry name" value="Aldolase_TIM"/>
</dbReference>
<keyword evidence="7" id="KW-0949">S-adenosyl-L-methionine</keyword>
<proteinExistence type="inferred from homology"/>
<keyword evidence="9" id="KW-0547">Nucleotide-binding</keyword>
<dbReference type="SMART" id="SM00729">
    <property type="entry name" value="Elp3"/>
    <property type="match status" value="1"/>
</dbReference>
<dbReference type="Pfam" id="PF06463">
    <property type="entry name" value="Mob_synth_C"/>
    <property type="match status" value="1"/>
</dbReference>
<dbReference type="OMA" id="QTVHMTS"/>
<dbReference type="Pfam" id="PF01967">
    <property type="entry name" value="MoaC"/>
    <property type="match status" value="1"/>
</dbReference>
<dbReference type="Gene3D" id="3.20.20.70">
    <property type="entry name" value="Aldolase class I"/>
    <property type="match status" value="1"/>
</dbReference>
<keyword evidence="6" id="KW-0004">4Fe-4S</keyword>
<dbReference type="SFLD" id="SFLDS00029">
    <property type="entry name" value="Radical_SAM"/>
    <property type="match status" value="1"/>
</dbReference>
<dbReference type="GO" id="GO:0046872">
    <property type="term" value="F:metal ion binding"/>
    <property type="evidence" value="ECO:0007669"/>
    <property type="project" value="UniProtKB-KW"/>
</dbReference>
<dbReference type="GO" id="GO:0005525">
    <property type="term" value="F:GTP binding"/>
    <property type="evidence" value="ECO:0007669"/>
    <property type="project" value="UniProtKB-KW"/>
</dbReference>
<dbReference type="InterPro" id="IPR058240">
    <property type="entry name" value="rSAM_sf"/>
</dbReference>
<keyword evidence="13" id="KW-0501">Molybdenum cofactor biosynthesis</keyword>
<evidence type="ECO:0000256" key="7">
    <source>
        <dbReference type="ARBA" id="ARBA00022691"/>
    </source>
</evidence>
<evidence type="ECO:0000256" key="8">
    <source>
        <dbReference type="ARBA" id="ARBA00022723"/>
    </source>
</evidence>
<evidence type="ECO:0000256" key="10">
    <source>
        <dbReference type="ARBA" id="ARBA00023004"/>
    </source>
</evidence>
<dbReference type="CDD" id="cd01420">
    <property type="entry name" value="MoaC_PE"/>
    <property type="match status" value="1"/>
</dbReference>
<keyword evidence="10" id="KW-0408">Iron</keyword>
<dbReference type="InterPro" id="IPR010505">
    <property type="entry name" value="MoaA_twitch"/>
</dbReference>
<evidence type="ECO:0000256" key="15">
    <source>
        <dbReference type="ARBA" id="ARBA00048697"/>
    </source>
</evidence>
<keyword evidence="18" id="KW-1185">Reference proteome</keyword>
<dbReference type="GO" id="GO:0006777">
    <property type="term" value="P:Mo-molybdopterin cofactor biosynthetic process"/>
    <property type="evidence" value="ECO:0007669"/>
    <property type="project" value="UniProtKB-KW"/>
</dbReference>
<dbReference type="SFLD" id="SFLDG01386">
    <property type="entry name" value="main_SPASM_domain-containing"/>
    <property type="match status" value="1"/>
</dbReference>
<evidence type="ECO:0000256" key="6">
    <source>
        <dbReference type="ARBA" id="ARBA00022485"/>
    </source>
</evidence>
<evidence type="ECO:0000256" key="2">
    <source>
        <dbReference type="ARBA" id="ARBA00001966"/>
    </source>
</evidence>
<dbReference type="SUPFAM" id="SSF55040">
    <property type="entry name" value="Molybdenum cofactor biosynthesis protein C, MoaC"/>
    <property type="match status" value="1"/>
</dbReference>
<evidence type="ECO:0000256" key="3">
    <source>
        <dbReference type="ARBA" id="ARBA00005046"/>
    </source>
</evidence>
<dbReference type="EMBL" id="JAPWDV010000003">
    <property type="protein sequence ID" value="KAJ6218601.1"/>
    <property type="molecule type" value="Genomic_DNA"/>
</dbReference>
<comment type="catalytic activity">
    <reaction evidence="1">
        <text>(8S)-3',8-cyclo-7,8-dihydroguanosine 5'-triphosphate = cyclic pyranopterin phosphate + diphosphate</text>
        <dbReference type="Rhea" id="RHEA:49580"/>
        <dbReference type="ChEBI" id="CHEBI:33019"/>
        <dbReference type="ChEBI" id="CHEBI:59648"/>
        <dbReference type="ChEBI" id="CHEBI:131766"/>
        <dbReference type="EC" id="4.6.1.17"/>
    </reaction>
</comment>
<dbReference type="GO" id="GO:0051539">
    <property type="term" value="F:4 iron, 4 sulfur cluster binding"/>
    <property type="evidence" value="ECO:0007669"/>
    <property type="project" value="UniProtKB-KW"/>
</dbReference>
<evidence type="ECO:0000256" key="1">
    <source>
        <dbReference type="ARBA" id="ARBA00001637"/>
    </source>
</evidence>
<comment type="pathway">
    <text evidence="3">Cofactor biosynthesis; molybdopterin biosynthesis.</text>
</comment>
<evidence type="ECO:0000256" key="11">
    <source>
        <dbReference type="ARBA" id="ARBA00023014"/>
    </source>
</evidence>
<evidence type="ECO:0000313" key="17">
    <source>
        <dbReference type="EMBL" id="KAJ6218601.1"/>
    </source>
</evidence>
<keyword evidence="8" id="KW-0479">Metal-binding</keyword>